<dbReference type="PRINTS" id="PR00416">
    <property type="entry name" value="EUTPISMRASEI"/>
</dbReference>
<proteinExistence type="inferred from homology"/>
<feature type="region of interest" description="Disordered" evidence="9">
    <location>
        <begin position="1"/>
        <end position="224"/>
    </location>
</feature>
<evidence type="ECO:0000256" key="3">
    <source>
        <dbReference type="ARBA" id="ARBA00023029"/>
    </source>
</evidence>
<evidence type="ECO:0000313" key="12">
    <source>
        <dbReference type="Proteomes" id="UP000054399"/>
    </source>
</evidence>
<keyword evidence="5 6" id="KW-0413">Isomerase</keyword>
<dbReference type="InterPro" id="IPR014727">
    <property type="entry name" value="TopoI_cat_a/b-sub_euk"/>
</dbReference>
<evidence type="ECO:0000256" key="8">
    <source>
        <dbReference type="SAM" id="Coils"/>
    </source>
</evidence>
<dbReference type="InterPro" id="IPR001631">
    <property type="entry name" value="TopoI"/>
</dbReference>
<gene>
    <name evidence="11" type="ORF">I308_104900</name>
</gene>
<dbReference type="InterPro" id="IPR011010">
    <property type="entry name" value="DNA_brk_join_enz"/>
</dbReference>
<evidence type="ECO:0000256" key="2">
    <source>
        <dbReference type="ARBA" id="ARBA00006645"/>
    </source>
</evidence>
<organism evidence="11 12">
    <name type="scientific">Cryptococcus tetragattii IND107</name>
    <dbReference type="NCBI Taxonomy" id="1296105"/>
    <lineage>
        <taxon>Eukaryota</taxon>
        <taxon>Fungi</taxon>
        <taxon>Dikarya</taxon>
        <taxon>Basidiomycota</taxon>
        <taxon>Agaricomycotina</taxon>
        <taxon>Tremellomycetes</taxon>
        <taxon>Tremellales</taxon>
        <taxon>Cryptococcaceae</taxon>
        <taxon>Cryptococcus</taxon>
        <taxon>Cryptococcus gattii species complex</taxon>
    </lineage>
</organism>
<comment type="catalytic activity">
    <reaction evidence="1 6 7">
        <text>ATP-independent breakage of single-stranded DNA, followed by passage and rejoining.</text>
        <dbReference type="EC" id="5.6.2.1"/>
    </reaction>
</comment>
<dbReference type="EMBL" id="ATAM02000008">
    <property type="protein sequence ID" value="KAL0245764.1"/>
    <property type="molecule type" value="Genomic_DNA"/>
</dbReference>
<feature type="active site" description="O-(3'-phospho-DNA)-tyrosine intermediate" evidence="6">
    <location>
        <position position="822"/>
    </location>
</feature>
<dbReference type="PROSITE" id="PS52038">
    <property type="entry name" value="TOPO_IB_2"/>
    <property type="match status" value="1"/>
</dbReference>
<protein>
    <recommendedName>
        <fullName evidence="7">DNA topoisomerase I</fullName>
        <ecNumber evidence="7">5.6.2.1</ecNumber>
    </recommendedName>
    <alternativeName>
        <fullName evidence="7">DNA topoisomerase 1</fullName>
    </alternativeName>
</protein>
<dbReference type="Proteomes" id="UP000054399">
    <property type="component" value="Unassembled WGS sequence"/>
</dbReference>
<dbReference type="PANTHER" id="PTHR10290:SF3">
    <property type="entry name" value="DNA TOPOISOMERASE 1"/>
    <property type="match status" value="1"/>
</dbReference>
<accession>A0ABR3BNW2</accession>
<dbReference type="Gene3D" id="1.10.10.41">
    <property type="entry name" value="Yeast DNA topoisomerase - domain 1"/>
    <property type="match status" value="1"/>
</dbReference>
<dbReference type="InterPro" id="IPR013500">
    <property type="entry name" value="TopoI_cat_euk"/>
</dbReference>
<feature type="compositionally biased region" description="Basic residues" evidence="9">
    <location>
        <begin position="53"/>
        <end position="66"/>
    </location>
</feature>
<keyword evidence="3 6" id="KW-0799">Topoisomerase</keyword>
<dbReference type="InterPro" id="IPR025834">
    <property type="entry name" value="TopoI_C_dom"/>
</dbReference>
<dbReference type="SUPFAM" id="SSF56349">
    <property type="entry name" value="DNA breaking-rejoining enzymes"/>
    <property type="match status" value="1"/>
</dbReference>
<dbReference type="RefSeq" id="XP_066612848.1">
    <property type="nucleotide sequence ID" value="XM_066759361.1"/>
</dbReference>
<keyword evidence="8" id="KW-0175">Coiled coil</keyword>
<dbReference type="EC" id="5.6.2.1" evidence="7"/>
<dbReference type="Pfam" id="PF14370">
    <property type="entry name" value="Topo_C_assoc"/>
    <property type="match status" value="1"/>
</dbReference>
<evidence type="ECO:0000256" key="9">
    <source>
        <dbReference type="SAM" id="MobiDB-lite"/>
    </source>
</evidence>
<evidence type="ECO:0000256" key="5">
    <source>
        <dbReference type="ARBA" id="ARBA00023235"/>
    </source>
</evidence>
<dbReference type="Gene3D" id="3.90.15.10">
    <property type="entry name" value="Topoisomerase I, Chain A, domain 3"/>
    <property type="match status" value="1"/>
</dbReference>
<dbReference type="Gene3D" id="1.10.132.10">
    <property type="match status" value="1"/>
</dbReference>
<dbReference type="Gene3D" id="2.170.11.10">
    <property type="entry name" value="DNA Topoisomerase I, domain 2"/>
    <property type="match status" value="1"/>
</dbReference>
<dbReference type="InterPro" id="IPR013034">
    <property type="entry name" value="DNA_topo_DNA_db_N_dom1"/>
</dbReference>
<feature type="domain" description="DNA topoisomerase I eukaryotic-type" evidence="10">
    <location>
        <begin position="388"/>
        <end position="836"/>
    </location>
</feature>
<evidence type="ECO:0000313" key="11">
    <source>
        <dbReference type="EMBL" id="KAL0245764.1"/>
    </source>
</evidence>
<evidence type="ECO:0000256" key="6">
    <source>
        <dbReference type="PROSITE-ProRule" id="PRU01382"/>
    </source>
</evidence>
<dbReference type="InterPro" id="IPR013499">
    <property type="entry name" value="TopoI_euk"/>
</dbReference>
<name>A0ABR3BNW2_9TREE</name>
<feature type="compositionally biased region" description="Basic and acidic residues" evidence="9">
    <location>
        <begin position="118"/>
        <end position="138"/>
    </location>
</feature>
<dbReference type="CDD" id="cd00659">
    <property type="entry name" value="Topo_IB_C"/>
    <property type="match status" value="1"/>
</dbReference>
<dbReference type="InterPro" id="IPR008336">
    <property type="entry name" value="TopoI_DNA-bd_euk"/>
</dbReference>
<feature type="coiled-coil region" evidence="8">
    <location>
        <begin position="749"/>
        <end position="776"/>
    </location>
</feature>
<comment type="function">
    <text evidence="7">Releases the supercoiling and torsional tension of DNA introduced during the DNA replication and transcription by transiently cleaving and rejoining one strand of the DNA duplex. Introduces a single-strand break via transesterification at the specific target site 5'-[CT]CCTTp site in duplex DNA. The scissile phosphodiester is attacked by the catalytic tyrosine of the enzyme, resulting in the formation of a DNA-(3'-phosphotyrosyl)-enzyme intermediate and the expulsion of a 5'-OH DNA strand. The free DNA strand then undergoes passage around the unbroken strand thus removing DNA supercoils. Finally, in the religation step, the DNA 5'-OH attacks the covalent intermediate to expel the active-site tyrosine and restore the DNA phosphodiester backbone.</text>
</comment>
<dbReference type="InterPro" id="IPR036202">
    <property type="entry name" value="TopoI_DNA-bd_euk_N_sf"/>
</dbReference>
<dbReference type="SUPFAM" id="SSF56741">
    <property type="entry name" value="Eukaryotic DNA topoisomerase I, N-terminal DNA-binding fragment"/>
    <property type="match status" value="1"/>
</dbReference>
<sequence length="864" mass="98589">MSNPPVQPANDEISARDRDDSMSEDEQPLAKTKVNGARKRVDNSSDEEEKPLSKKPRANGVNKKRVVASSDEESDASAPVKKPTSKQTKPATPDSESDDDQPLAKKVNGSAAPKRQTKKPESPRRELSEESSEDEKPLAKTARRAPAKKVKSESENSEEEQPFAKKQAPVKRALVKKAIKKEPSESEEDEKPLAKKARAKAKATPVKEERGKRTKQEKEEEEEEEKYKWWEEDALGDGSSKWTVLEHNAVLFPPPYIPLPKDVKMKYDGVALTLPPESEEVAGFFGALLETDYAQDAKFRENFFRDFKAIVEKYPPKEDVKVRKLEKCDFRPMFEYFEKEKEKKKALTKEEKKAIKADKDKLEAPYLYANVDGRKEKVGNFRAEPPGLFKGRGEHPKKGTVKNRLRPEDIIINIGKEAPIPVPNIPGQWRGIQHDNTVTWLAHWKENVNGNAKYVFLSAGSAWKGQSDRAKFEKARELIKHVDKIRKDYTADLKSKVMADRQRATALYFIDRLALRAGNEKGEDEADTVGCCSLRYEHVTLSPPSTIIFDFLGKDSMRFHQEVEVDPQVFKNIKLFKAEPKKKGDDIFDRLTTTLLNKHLNTMMPGLTAKVFRTYNASWTFQEQLKKTPKNGTVAEKIAAYNTANRDVAILCNHQKSVSKGFEGSFAKAEDKIRALKYQRLKLRLQLFSLNPKIKKKHPELAEDESDMDDEFMERHEAELLDKALENAKKKWDTDNVKLEGDGKKKKTKGELDERLSEIKAEFKELKKERKAKKIDPKRSATEEKLLAQISKIDERIATAKVQLQDRDKLKDVALGTSKINYIDPRLTVAWAKKFDVPLEKLFSKTLREKFPWAEAEAGPDWVF</sequence>
<reference evidence="12" key="1">
    <citation type="submission" date="2015-01" db="EMBL/GenBank/DDBJ databases">
        <title>The Genome Sequence of Cryptococcus gattii MMRL2647.</title>
        <authorList>
            <consortium name="The Broad Institute Genomics Platform"/>
            <person name="Cuomo C."/>
            <person name="Litvintseva A."/>
            <person name="Chen Y."/>
            <person name="Heitman J."/>
            <person name="Sun S."/>
            <person name="Springer D."/>
            <person name="Dromer F."/>
            <person name="Young S."/>
            <person name="Zeng Q."/>
            <person name="Gargeya S."/>
            <person name="Abouelleil A."/>
            <person name="Alvarado L."/>
            <person name="Chapman S.B."/>
            <person name="Gainer-Dewar J."/>
            <person name="Goldberg J."/>
            <person name="Griggs A."/>
            <person name="Gujja S."/>
            <person name="Hansen M."/>
            <person name="Howarth C."/>
            <person name="Imamovic A."/>
            <person name="Larimer J."/>
            <person name="Murphy C."/>
            <person name="Naylor J."/>
            <person name="Pearson M."/>
            <person name="Priest M."/>
            <person name="Roberts A."/>
            <person name="Saif S."/>
            <person name="Shea T."/>
            <person name="Sykes S."/>
            <person name="Wortman J."/>
            <person name="Nusbaum C."/>
            <person name="Birren B."/>
        </authorList>
    </citation>
    <scope>NUCLEOTIDE SEQUENCE [LARGE SCALE GENOMIC DNA]</scope>
    <source>
        <strain evidence="12">IND107</strain>
    </source>
</reference>
<reference evidence="11 12" key="2">
    <citation type="submission" date="2024-01" db="EMBL/GenBank/DDBJ databases">
        <title>Comparative genomics of Cryptococcus and Kwoniella reveals pathogenesis evolution and contrasting modes of karyotype evolution via chromosome fusion or intercentromeric recombination.</title>
        <authorList>
            <person name="Coelho M.A."/>
            <person name="David-Palma M."/>
            <person name="Shea T."/>
            <person name="Bowers K."/>
            <person name="Mcginley-Smith S."/>
            <person name="Mohammad A.W."/>
            <person name="Gnirke A."/>
            <person name="Yurkov A.M."/>
            <person name="Nowrousian M."/>
            <person name="Sun S."/>
            <person name="Cuomo C.A."/>
            <person name="Heitman J."/>
        </authorList>
    </citation>
    <scope>NUCLEOTIDE SEQUENCE [LARGE SCALE GENOMIC DNA]</scope>
    <source>
        <strain evidence="11 12">IND107</strain>
    </source>
</reference>
<keyword evidence="12" id="KW-1185">Reference proteome</keyword>
<evidence type="ECO:0000256" key="4">
    <source>
        <dbReference type="ARBA" id="ARBA00023125"/>
    </source>
</evidence>
<dbReference type="InterPro" id="IPR013030">
    <property type="entry name" value="DNA_topo_DNA_db_N_dom2"/>
</dbReference>
<dbReference type="InterPro" id="IPR051062">
    <property type="entry name" value="Topoisomerase_IB"/>
</dbReference>
<evidence type="ECO:0000256" key="7">
    <source>
        <dbReference type="RuleBase" id="RU365101"/>
    </source>
</evidence>
<feature type="compositionally biased region" description="Basic and acidic residues" evidence="9">
    <location>
        <begin position="205"/>
        <end position="218"/>
    </location>
</feature>
<dbReference type="InterPro" id="IPR014711">
    <property type="entry name" value="TopoI_cat_a-hlx-sub_euk"/>
</dbReference>
<dbReference type="Pfam" id="PF02919">
    <property type="entry name" value="Topoisom_I_N"/>
    <property type="match status" value="1"/>
</dbReference>
<comment type="caution">
    <text evidence="11">The sequence shown here is derived from an EMBL/GenBank/DDBJ whole genome shotgun (WGS) entry which is preliminary data.</text>
</comment>
<evidence type="ECO:0000256" key="1">
    <source>
        <dbReference type="ARBA" id="ARBA00000213"/>
    </source>
</evidence>
<dbReference type="Pfam" id="PF01028">
    <property type="entry name" value="Topoisom_I"/>
    <property type="match status" value="1"/>
</dbReference>
<dbReference type="PANTHER" id="PTHR10290">
    <property type="entry name" value="DNA TOPOISOMERASE I"/>
    <property type="match status" value="1"/>
</dbReference>
<dbReference type="GeneID" id="91991756"/>
<evidence type="ECO:0000259" key="10">
    <source>
        <dbReference type="SMART" id="SM00435"/>
    </source>
</evidence>
<comment type="similarity">
    <text evidence="2 6 7">Belongs to the type IB topoisomerase family.</text>
</comment>
<keyword evidence="4 6" id="KW-0238">DNA-binding</keyword>
<dbReference type="SMART" id="SM00435">
    <property type="entry name" value="TOPEUc"/>
    <property type="match status" value="1"/>
</dbReference>